<sequence length="404" mass="43456">MIPLPPDIALAQQVVLGDPARLTNRPAPVWDPARMALLADLSRTLLAMPAARALPDVVTFAYWARAAHLKALSREAAHPDPPRVGLGLVFHICPSNVPVNVAFSMAFGLLAGNTGVLRLPSADSPTITALVDGLAAVLARPEHAALAEALLLVRYARNDAVNAVWSARADGRVVWGGDATVQHMRGFPMPPRAREVSFPDRYSLCSLKAEAVLALDDAGLEALCGQLYADVYIMEQAACSSPQLIAWVGDAETVTQAQARLWPAFAAHVKGRHPLAPIRAMDKFVAACDSALAEDVRAVHRHGNTLYRVDLAGLRPEQESCRGYAGTLHEVVLDSLDALAPIVTDRYQTLTTFGHPRDDLARFVTAHGLRGIDRVVPVGQALDMGVIWDGYDIIGSLSRVIDIR</sequence>
<evidence type="ECO:0000256" key="1">
    <source>
        <dbReference type="ARBA" id="ARBA00003277"/>
    </source>
</evidence>
<organism evidence="9 10">
    <name type="scientific">Roseospira navarrensis</name>
    <dbReference type="NCBI Taxonomy" id="140058"/>
    <lineage>
        <taxon>Bacteria</taxon>
        <taxon>Pseudomonadati</taxon>
        <taxon>Pseudomonadota</taxon>
        <taxon>Alphaproteobacteria</taxon>
        <taxon>Rhodospirillales</taxon>
        <taxon>Rhodospirillaceae</taxon>
        <taxon>Roseospira</taxon>
    </lineage>
</organism>
<dbReference type="UniPathway" id="UPA00569"/>
<keyword evidence="6" id="KW-0560">Oxidoreductase</keyword>
<dbReference type="EC" id="1.2.1.50" evidence="4"/>
<dbReference type="InterPro" id="IPR016161">
    <property type="entry name" value="Ald_DH/histidinol_DH"/>
</dbReference>
<dbReference type="EMBL" id="WIVE01000078">
    <property type="protein sequence ID" value="MQX38205.1"/>
    <property type="molecule type" value="Genomic_DNA"/>
</dbReference>
<evidence type="ECO:0000256" key="8">
    <source>
        <dbReference type="ARBA" id="ARBA00049412"/>
    </source>
</evidence>
<comment type="catalytic activity">
    <reaction evidence="8">
        <text>a long-chain fatty aldehyde + NADP(+) + CoA = a long-chain fatty acyl-CoA + NADPH + H(+)</text>
        <dbReference type="Rhea" id="RHEA:15437"/>
        <dbReference type="ChEBI" id="CHEBI:15378"/>
        <dbReference type="ChEBI" id="CHEBI:17176"/>
        <dbReference type="ChEBI" id="CHEBI:57287"/>
        <dbReference type="ChEBI" id="CHEBI:57783"/>
        <dbReference type="ChEBI" id="CHEBI:58349"/>
        <dbReference type="ChEBI" id="CHEBI:83139"/>
        <dbReference type="EC" id="1.2.1.50"/>
    </reaction>
</comment>
<dbReference type="Proteomes" id="UP000434582">
    <property type="component" value="Unassembled WGS sequence"/>
</dbReference>
<dbReference type="GO" id="GO:0003995">
    <property type="term" value="F:acyl-CoA dehydrogenase activity"/>
    <property type="evidence" value="ECO:0007669"/>
    <property type="project" value="InterPro"/>
</dbReference>
<dbReference type="GO" id="GO:0008218">
    <property type="term" value="P:bioluminescence"/>
    <property type="evidence" value="ECO:0007669"/>
    <property type="project" value="UniProtKB-KW"/>
</dbReference>
<evidence type="ECO:0000256" key="3">
    <source>
        <dbReference type="ARBA" id="ARBA00010915"/>
    </source>
</evidence>
<dbReference type="AlphaFoldDB" id="A0A7X1ZJ62"/>
<reference evidence="9 10" key="1">
    <citation type="submission" date="2019-10" db="EMBL/GenBank/DDBJ databases">
        <title>Draft whole-genome sequence of the purple nonsulfur photosynthetic bacterium Roseospira navarrensis DSM 15114.</title>
        <authorList>
            <person name="Kyndt J.A."/>
            <person name="Meyer T.E."/>
        </authorList>
    </citation>
    <scope>NUCLEOTIDE SEQUENCE [LARGE SCALE GENOMIC DNA]</scope>
    <source>
        <strain evidence="9 10">DSM 15114</strain>
    </source>
</reference>
<dbReference type="InterPro" id="IPR016162">
    <property type="entry name" value="Ald_DH_N"/>
</dbReference>
<name>A0A7X1ZJ62_9PROT</name>
<comment type="similarity">
    <text evidence="3">Belongs to the LuxC family.</text>
</comment>
<accession>A0A7X1ZJ62</accession>
<dbReference type="InterPro" id="IPR008670">
    <property type="entry name" value="CoA_reduct_LuxC"/>
</dbReference>
<keyword evidence="10" id="KW-1185">Reference proteome</keyword>
<evidence type="ECO:0000256" key="4">
    <source>
        <dbReference type="ARBA" id="ARBA00013020"/>
    </source>
</evidence>
<keyword evidence="7" id="KW-0455">Luminescence</keyword>
<dbReference type="Gene3D" id="3.40.605.10">
    <property type="entry name" value="Aldehyde Dehydrogenase, Chain A, domain 1"/>
    <property type="match status" value="1"/>
</dbReference>
<gene>
    <name evidence="9" type="ORF">GHC57_16945</name>
</gene>
<proteinExistence type="inferred from homology"/>
<comment type="function">
    <text evidence="1">LuxC is the fatty acid reductase enzyme responsible for synthesis of the aldehyde substrate for the luminescent reaction catalyzed by luciferase.</text>
</comment>
<evidence type="ECO:0000313" key="9">
    <source>
        <dbReference type="EMBL" id="MQX38205.1"/>
    </source>
</evidence>
<dbReference type="SUPFAM" id="SSF53720">
    <property type="entry name" value="ALDH-like"/>
    <property type="match status" value="1"/>
</dbReference>
<protein>
    <recommendedName>
        <fullName evidence="4">long-chain-fatty-acyl-CoA reductase</fullName>
        <ecNumber evidence="4">1.2.1.50</ecNumber>
    </recommendedName>
</protein>
<evidence type="ECO:0000256" key="5">
    <source>
        <dbReference type="ARBA" id="ARBA00022857"/>
    </source>
</evidence>
<dbReference type="GO" id="GO:0050062">
    <property type="term" value="F:long-chain-fatty-acyl-CoA reductase activity"/>
    <property type="evidence" value="ECO:0007669"/>
    <property type="project" value="UniProtKB-EC"/>
</dbReference>
<evidence type="ECO:0000256" key="6">
    <source>
        <dbReference type="ARBA" id="ARBA00023002"/>
    </source>
</evidence>
<dbReference type="Pfam" id="PF05893">
    <property type="entry name" value="LuxC"/>
    <property type="match status" value="1"/>
</dbReference>
<keyword evidence="5" id="KW-0521">NADP</keyword>
<evidence type="ECO:0000256" key="7">
    <source>
        <dbReference type="ARBA" id="ARBA00023223"/>
    </source>
</evidence>
<evidence type="ECO:0000313" key="10">
    <source>
        <dbReference type="Proteomes" id="UP000434582"/>
    </source>
</evidence>
<comment type="pathway">
    <text evidence="2">Lipid metabolism; fatty acid reduction for biolumincescence.</text>
</comment>
<evidence type="ECO:0000256" key="2">
    <source>
        <dbReference type="ARBA" id="ARBA00004908"/>
    </source>
</evidence>
<comment type="caution">
    <text evidence="9">The sequence shown here is derived from an EMBL/GenBank/DDBJ whole genome shotgun (WGS) entry which is preliminary data.</text>
</comment>